<evidence type="ECO:0000256" key="1">
    <source>
        <dbReference type="ARBA" id="ARBA00004651"/>
    </source>
</evidence>
<dbReference type="PANTHER" id="PTHR46494:SF2">
    <property type="entry name" value="MAGNESIUM TRANSPORT PROTEIN CORA"/>
    <property type="match status" value="1"/>
</dbReference>
<keyword evidence="6 8" id="KW-1133">Transmembrane helix</keyword>
<evidence type="ECO:0000256" key="3">
    <source>
        <dbReference type="ARBA" id="ARBA00022448"/>
    </source>
</evidence>
<evidence type="ECO:0000256" key="7">
    <source>
        <dbReference type="ARBA" id="ARBA00023136"/>
    </source>
</evidence>
<sequence>MTPTNWQWYQLSKNNDSTLKEIKTEINDVQFDKWTKELHQNNSNLLKLMLTENGEKLMYGSLIYKQDFEKESEKKICHFYVTENLLVMIDLDFSILKHNNIEMLEQQIDQSQNAIDGFLLILGELLNELLISIDEFEVKLEKLIWNVRKNNNSHILDKIYEVRHQLFVMNNLLIPIKELEMGMNELYLNEVSSDENFHRTCKRIDRAISLLNGYEDQIDSIINLEEVISSHRGNEIMKTLTVITTLFTPVTVFGALWGMNFKHIPELKWQYGYGVALIVIIISTLMLYAYLRLKGWTGDLLKGNKKGSLFK</sequence>
<dbReference type="InterPro" id="IPR045861">
    <property type="entry name" value="CorA_cytoplasmic_dom"/>
</dbReference>
<keyword evidence="7 8" id="KW-0472">Membrane</keyword>
<accession>A0ABW0LCV2</accession>
<dbReference type="InterPro" id="IPR045863">
    <property type="entry name" value="CorA_TM1_TM2"/>
</dbReference>
<dbReference type="Proteomes" id="UP001596147">
    <property type="component" value="Unassembled WGS sequence"/>
</dbReference>
<dbReference type="Pfam" id="PF01544">
    <property type="entry name" value="CorA"/>
    <property type="match status" value="1"/>
</dbReference>
<dbReference type="EMBL" id="JBHSMC010000001">
    <property type="protein sequence ID" value="MFC5463619.1"/>
    <property type="molecule type" value="Genomic_DNA"/>
</dbReference>
<comment type="similarity">
    <text evidence="2">Belongs to the CorA metal ion transporter (MIT) (TC 1.A.35) family.</text>
</comment>
<proteinExistence type="inferred from homology"/>
<name>A0ABW0LCV2_9BACI</name>
<protein>
    <submittedName>
        <fullName evidence="9">Magnesium transporter CorA family protein</fullName>
    </submittedName>
</protein>
<evidence type="ECO:0000256" key="5">
    <source>
        <dbReference type="ARBA" id="ARBA00022692"/>
    </source>
</evidence>
<dbReference type="SUPFAM" id="SSF144083">
    <property type="entry name" value="Magnesium transport protein CorA, transmembrane region"/>
    <property type="match status" value="1"/>
</dbReference>
<comment type="caution">
    <text evidence="9">The sequence shown here is derived from an EMBL/GenBank/DDBJ whole genome shotgun (WGS) entry which is preliminary data.</text>
</comment>
<dbReference type="CDD" id="cd12821">
    <property type="entry name" value="EcCorA_ZntB-like"/>
    <property type="match status" value="1"/>
</dbReference>
<evidence type="ECO:0000256" key="4">
    <source>
        <dbReference type="ARBA" id="ARBA00022475"/>
    </source>
</evidence>
<dbReference type="InterPro" id="IPR002523">
    <property type="entry name" value="MgTranspt_CorA/ZnTranspt_ZntB"/>
</dbReference>
<evidence type="ECO:0000313" key="10">
    <source>
        <dbReference type="Proteomes" id="UP001596147"/>
    </source>
</evidence>
<keyword evidence="4" id="KW-1003">Cell membrane</keyword>
<feature type="transmembrane region" description="Helical" evidence="8">
    <location>
        <begin position="271"/>
        <end position="291"/>
    </location>
</feature>
<organism evidence="9 10">
    <name type="scientific">Lederbergia graminis</name>
    <dbReference type="NCBI Taxonomy" id="735518"/>
    <lineage>
        <taxon>Bacteria</taxon>
        <taxon>Bacillati</taxon>
        <taxon>Bacillota</taxon>
        <taxon>Bacilli</taxon>
        <taxon>Bacillales</taxon>
        <taxon>Bacillaceae</taxon>
        <taxon>Lederbergia</taxon>
    </lineage>
</organism>
<gene>
    <name evidence="9" type="ORF">ACFPM4_02495</name>
</gene>
<dbReference type="SUPFAM" id="SSF143865">
    <property type="entry name" value="CorA soluble domain-like"/>
    <property type="match status" value="1"/>
</dbReference>
<dbReference type="RefSeq" id="WP_382347354.1">
    <property type="nucleotide sequence ID" value="NZ_JBHSMC010000001.1"/>
</dbReference>
<evidence type="ECO:0000256" key="8">
    <source>
        <dbReference type="SAM" id="Phobius"/>
    </source>
</evidence>
<evidence type="ECO:0000256" key="2">
    <source>
        <dbReference type="ARBA" id="ARBA00009765"/>
    </source>
</evidence>
<reference evidence="10" key="1">
    <citation type="journal article" date="2019" name="Int. J. Syst. Evol. Microbiol.">
        <title>The Global Catalogue of Microorganisms (GCM) 10K type strain sequencing project: providing services to taxonomists for standard genome sequencing and annotation.</title>
        <authorList>
            <consortium name="The Broad Institute Genomics Platform"/>
            <consortium name="The Broad Institute Genome Sequencing Center for Infectious Disease"/>
            <person name="Wu L."/>
            <person name="Ma J."/>
        </authorList>
    </citation>
    <scope>NUCLEOTIDE SEQUENCE [LARGE SCALE GENOMIC DNA]</scope>
    <source>
        <strain evidence="10">CGMCC 1.12237</strain>
    </source>
</reference>
<dbReference type="Gene3D" id="1.20.58.340">
    <property type="entry name" value="Magnesium transport protein CorA, transmembrane region"/>
    <property type="match status" value="2"/>
</dbReference>
<dbReference type="PANTHER" id="PTHR46494">
    <property type="entry name" value="CORA FAMILY METAL ION TRANSPORTER (EUROFUNG)"/>
    <property type="match status" value="1"/>
</dbReference>
<keyword evidence="10" id="KW-1185">Reference proteome</keyword>
<keyword evidence="5 8" id="KW-0812">Transmembrane</keyword>
<keyword evidence="3" id="KW-0813">Transport</keyword>
<evidence type="ECO:0000256" key="6">
    <source>
        <dbReference type="ARBA" id="ARBA00022989"/>
    </source>
</evidence>
<evidence type="ECO:0000313" key="9">
    <source>
        <dbReference type="EMBL" id="MFC5463619.1"/>
    </source>
</evidence>
<comment type="subcellular location">
    <subcellularLocation>
        <location evidence="1">Cell membrane</location>
        <topology evidence="1">Multi-pass membrane protein</topology>
    </subcellularLocation>
</comment>
<feature type="transmembrane region" description="Helical" evidence="8">
    <location>
        <begin position="240"/>
        <end position="259"/>
    </location>
</feature>